<dbReference type="GO" id="GO:0015666">
    <property type="term" value="F:restriction endodeoxyribonuclease activity"/>
    <property type="evidence" value="ECO:0007669"/>
    <property type="project" value="TreeGrafter"/>
</dbReference>
<keyword evidence="2" id="KW-0255">Endonuclease</keyword>
<keyword evidence="2" id="KW-0378">Hydrolase</keyword>
<dbReference type="PANTHER" id="PTHR30015">
    <property type="entry name" value="MRR RESTRICTION SYSTEM PROTEIN"/>
    <property type="match status" value="1"/>
</dbReference>
<dbReference type="Pfam" id="PF04471">
    <property type="entry name" value="Mrr_cat"/>
    <property type="match status" value="1"/>
</dbReference>
<accession>A0A7C5JWF1</accession>
<dbReference type="InterPro" id="IPR052906">
    <property type="entry name" value="Type_IV_Methyl-Rstrct_Enzyme"/>
</dbReference>
<evidence type="ECO:0000313" key="2">
    <source>
        <dbReference type="EMBL" id="HHI00497.1"/>
    </source>
</evidence>
<dbReference type="PANTHER" id="PTHR30015:SF7">
    <property type="entry name" value="TYPE IV METHYL-DIRECTED RESTRICTION ENZYME ECOKMRR"/>
    <property type="match status" value="1"/>
</dbReference>
<feature type="non-terminal residue" evidence="2">
    <location>
        <position position="120"/>
    </location>
</feature>
<dbReference type="InterPro" id="IPR007560">
    <property type="entry name" value="Restrct_endonuc_IV_Mrr"/>
</dbReference>
<proteinExistence type="predicted"/>
<feature type="domain" description="Restriction endonuclease type IV Mrr" evidence="1">
    <location>
        <begin position="10"/>
        <end position="120"/>
    </location>
</feature>
<gene>
    <name evidence="2" type="ORF">ENL40_03330</name>
</gene>
<dbReference type="SUPFAM" id="SSF52980">
    <property type="entry name" value="Restriction endonuclease-like"/>
    <property type="match status" value="1"/>
</dbReference>
<dbReference type="InterPro" id="IPR011335">
    <property type="entry name" value="Restrct_endonuc-II-like"/>
</dbReference>
<comment type="caution">
    <text evidence="2">The sequence shown here is derived from an EMBL/GenBank/DDBJ whole genome shotgun (WGS) entry which is preliminary data.</text>
</comment>
<dbReference type="AlphaFoldDB" id="A0A7C5JWF1"/>
<evidence type="ECO:0000259" key="1">
    <source>
        <dbReference type="Pfam" id="PF04471"/>
    </source>
</evidence>
<sequence length="120" mass="13571">MEWKLEVLNAASHEDAIQIVLQLVESLGFKEAERVETEEWKIDLIALREDPISGLEKYAIRIKINGLASSKEVEEFGKAITKAKADKGIFLSINGFTKDAKVLLGREYRGRIIPWDGEKL</sequence>
<name>A0A7C5JWF1_THELI</name>
<keyword evidence="2" id="KW-0540">Nuclease</keyword>
<reference evidence="2" key="1">
    <citation type="journal article" date="2020" name="mSystems">
        <title>Genome- and Community-Level Interaction Insights into Carbon Utilization and Element Cycling Functions of Hydrothermarchaeota in Hydrothermal Sediment.</title>
        <authorList>
            <person name="Zhou Z."/>
            <person name="Liu Y."/>
            <person name="Xu W."/>
            <person name="Pan J."/>
            <person name="Luo Z.H."/>
            <person name="Li M."/>
        </authorList>
    </citation>
    <scope>NUCLEOTIDE SEQUENCE [LARGE SCALE GENOMIC DNA]</scope>
    <source>
        <strain evidence="2">HyVt-93</strain>
    </source>
</reference>
<dbReference type="Proteomes" id="UP000886217">
    <property type="component" value="Unassembled WGS sequence"/>
</dbReference>
<dbReference type="EMBL" id="DRTU01000148">
    <property type="protein sequence ID" value="HHI00497.1"/>
    <property type="molecule type" value="Genomic_DNA"/>
</dbReference>
<protein>
    <submittedName>
        <fullName evidence="2">Restriction endonuclease</fullName>
    </submittedName>
</protein>
<organism evidence="2">
    <name type="scientific">Thermococcus litoralis</name>
    <dbReference type="NCBI Taxonomy" id="2265"/>
    <lineage>
        <taxon>Archaea</taxon>
        <taxon>Methanobacteriati</taxon>
        <taxon>Methanobacteriota</taxon>
        <taxon>Thermococci</taxon>
        <taxon>Thermococcales</taxon>
        <taxon>Thermococcaceae</taxon>
        <taxon>Thermococcus</taxon>
    </lineage>
</organism>
<dbReference type="GO" id="GO:0003677">
    <property type="term" value="F:DNA binding"/>
    <property type="evidence" value="ECO:0007669"/>
    <property type="project" value="InterPro"/>
</dbReference>
<dbReference type="GO" id="GO:0009307">
    <property type="term" value="P:DNA restriction-modification system"/>
    <property type="evidence" value="ECO:0007669"/>
    <property type="project" value="InterPro"/>
</dbReference>